<feature type="transmembrane region" description="Helical" evidence="5">
    <location>
        <begin position="3138"/>
        <end position="3157"/>
    </location>
</feature>
<dbReference type="InterPro" id="IPR027417">
    <property type="entry name" value="P-loop_NTPase"/>
</dbReference>
<feature type="transmembrane region" description="Helical" evidence="5">
    <location>
        <begin position="3163"/>
        <end position="3184"/>
    </location>
</feature>
<evidence type="ECO:0000256" key="2">
    <source>
        <dbReference type="ARBA" id="ARBA00022679"/>
    </source>
</evidence>
<keyword evidence="8" id="KW-1185">Reference proteome</keyword>
<dbReference type="RefSeq" id="YP_009330037.1">
    <property type="nucleotide sequence ID" value="NC_032212.1"/>
</dbReference>
<reference evidence="7 8" key="1">
    <citation type="submission" date="2016-11" db="EMBL/GenBank/DDBJ databases">
        <title>Complete genome sequence of a novel hypovirus isolated from the phytopathogenic fungus Fusarium langsethiae.</title>
        <authorList>
            <person name="Li P."/>
            <person name="Chen X."/>
            <person name="He H."/>
            <person name="Qiu D."/>
            <person name="Guo L."/>
        </authorList>
    </citation>
    <scope>NUCLEOTIDE SEQUENCE [LARGE SCALE GENOMIC DNA]</scope>
    <source>
        <strain evidence="7">FlHV1/AH32</strain>
    </source>
</reference>
<keyword evidence="3" id="KW-0548">Nucleotidyltransferase</keyword>
<dbReference type="PROSITE" id="PS51192">
    <property type="entry name" value="HELICASE_ATP_BIND_1"/>
    <property type="match status" value="1"/>
</dbReference>
<evidence type="ECO:0000313" key="7">
    <source>
        <dbReference type="EMBL" id="APL96674.1"/>
    </source>
</evidence>
<feature type="region of interest" description="Disordered" evidence="4">
    <location>
        <begin position="425"/>
        <end position="450"/>
    </location>
</feature>
<dbReference type="SUPFAM" id="SSF56672">
    <property type="entry name" value="DNA/RNA polymerases"/>
    <property type="match status" value="1"/>
</dbReference>
<proteinExistence type="predicted"/>
<dbReference type="GO" id="GO:0003968">
    <property type="term" value="F:RNA-directed RNA polymerase activity"/>
    <property type="evidence" value="ECO:0007669"/>
    <property type="project" value="UniProtKB-KW"/>
</dbReference>
<protein>
    <submittedName>
        <fullName evidence="7">Polyprotein</fullName>
    </submittedName>
</protein>
<dbReference type="Proteomes" id="UP000243275">
    <property type="component" value="Segment"/>
</dbReference>
<feature type="compositionally biased region" description="Basic and acidic residues" evidence="4">
    <location>
        <begin position="3914"/>
        <end position="3923"/>
    </location>
</feature>
<dbReference type="Gene3D" id="3.40.50.300">
    <property type="entry name" value="P-loop containing nucleotide triphosphate hydrolases"/>
    <property type="match status" value="2"/>
</dbReference>
<feature type="region of interest" description="Disordered" evidence="4">
    <location>
        <begin position="1913"/>
        <end position="1937"/>
    </location>
</feature>
<feature type="region of interest" description="Disordered" evidence="4">
    <location>
        <begin position="3905"/>
        <end position="3951"/>
    </location>
</feature>
<keyword evidence="1" id="KW-0696">RNA-directed RNA polymerase</keyword>
<evidence type="ECO:0000313" key="8">
    <source>
        <dbReference type="Proteomes" id="UP000243275"/>
    </source>
</evidence>
<feature type="transmembrane region" description="Helical" evidence="5">
    <location>
        <begin position="1636"/>
        <end position="1657"/>
    </location>
</feature>
<evidence type="ECO:0000256" key="5">
    <source>
        <dbReference type="SAM" id="Phobius"/>
    </source>
</evidence>
<keyword evidence="5" id="KW-1133">Transmembrane helix</keyword>
<dbReference type="KEGG" id="vg:30684878"/>
<keyword evidence="5" id="KW-0812">Transmembrane</keyword>
<feature type="transmembrane region" description="Helical" evidence="5">
    <location>
        <begin position="1773"/>
        <end position="1791"/>
    </location>
</feature>
<name>A0A1L5BUY9_9VIRU</name>
<feature type="transmembrane region" description="Helical" evidence="5">
    <location>
        <begin position="3093"/>
        <end position="3117"/>
    </location>
</feature>
<feature type="transmembrane region" description="Helical" evidence="5">
    <location>
        <begin position="1155"/>
        <end position="1174"/>
    </location>
</feature>
<sequence>MSTQLESGPLQAARSLFTRVNAYESVDSARSARNTTCPLTPLDEANNNNSELFSTGLNTSCSPNNSRRQIVTGIIERPSHLSPWFMRKGARVPFRQAFVQSHKGKTESGAFWGSLVAGVGPPPVRTEKPAGYKVSARLAAKRERIAASRSRRARAEVHVDVDALHALFSDRLIVPGVVRKVRGRKPVRHIAHRTRQPKSKLQEGLLSGECLVEELWNDDVFHSVPARNFKRARDSSVADIEPNPGPPPAYKGKAYGAHGRSEEFLRNWANKEKGKDPITLVKNIQFAEFELDRYWQECGKLADQLASTKAELFTTARERDNLKGKYEGEWAEASVVRDPKTGEPLDVTKVIAEVCGNHGVTWTGYNQTLRWQLEELGKRVASAERDLESKEKLRQQALSDKVLAEKKSAVAERLVAQLKEDNAKLEEQKSKPFDPSTESARDSPSLAGVLDDDTRQAEWSSWLDLVKTLRNRSEECESSLLASRSELADKVSQLETCISRCDQLEVDLENADAILGDRNELRKMCGHHKYADEFSELEEVRLDEFWNLTQNYEDYMRLVNKLIQPVVYGPPYIYDVLFIIDANLEASFTRFRSPVDIRIGDRTHSCREPHGECHDVSYEDRSDRSEALYHDNEIIQLRHFKQDPDLRSVDNPGLHGLKLDLTTSPRKLNKTAWEFLQAVDYSCVPTGNVLVSASQDWQHPGPLPAYFIDLRVSNDFNRIEYSRAGKGSMTIHLAGIDGKALQLLRFAPLFGLSDGHQPIVLNGGKGGMHNYFDYDPNFPTPQVLMHYMHPSYAGACRLSRSDMEKHRDSWFKAFSGWSGVYGVDENLLLMYETFAFVRGSGDLKLSAIHRGANMSCHTHFIHLDTKREYFTLHWFSLAIAKKLASTTFSTEATYTHSRVRFFGDHALGAEFSPTKLFGSLPQRKNPYDLIPTLVILDDGGKTLLVNAYEQFVTATHSKQVVYDGHGSLSKEALEYLKTRDVVLVVADHWLDKLDSTQLCIKMQKPIKSSKHLVYHESYNRKVRPSLNPVDFFSDCISFANSWLENPIQRDVGREVSEANPGGAEVGGYDSFPLGYSQDSRFRTTLVNGDRLRKARETPKDVLEAAARVWASPDTIYAELPQFFDDDENDDFITEAGHLTYLSRIHLVILLLRRKFVSIALILVALPVASAAPSIRNVIRMVARTTALTSRTSTGGSDQRFSSDDWHREGSNFYQQNIFVGSVPAQNSSLLWFLTLPLHCFLRVNEFLAVTFQWVQGALLSVALWMLVFAVIFSIWYYFRGYRFQGVVPVILAEKHERLTISDSPTPVTDEDLSEALLIGTLGTRGDHIPMYYYGRLAALFGVRTHVYRIHVGDNDTLKQLRRADFTGLRSSYMQLMTTSLLPYRSVFQPFVDLGGKVDSYSLSPSSKYVKPLNFGGNPTVFSKIASFTHQFFSPTVRVGSLTEALLPRSPDGRKLLRKLPAVASRLEGYTHGSEDASVIPEGVRQRCEALERGDHQVTMRKFGSLYSHAGAGTIQTALMSGLSISRRHICDKNIDRWYHRLPKRSEVMERSPYVFLGFLILRGYKLKMPIHHKVIAVGIWCCASFGVKSVTWCASQVYRVYAVILAFKSMLHSLLLFALTFPMLTRILGWRWFRDFLTSIVFILLEAPLLTQLPWFFTLAYWVNNFIQAGPRVVREITNWFDTRTVLVMTSNEQFPAPFGHWYFECKDSGKRYEGQFVGEKGWMQKFAWVSNTALVNNTQYEDRGYYQTLYMFFTGIMFIALSSLLIGCSNPLIGGTLLLVDAFIFVFVLMEPVHELLAGRSVKKIRKEIHIPLPFTSNSMEKLTSNWEKNQKAGLYHPFYTCQSMGLEVVLSNSLILSGFCTLIFLFSLTVLIPGWFAQALVPVCKRYGVKIFGLPAEVILSEIQSRTSFAARSSPAGSVEDTALAQGQQGEEGYPVEAPQEVLPEPMVEEDPSEPELEQGFKSRLDHYRKCGIPESELPHSVKEENELIDHWTRKFEEPLEVFSQVHSLMKLSMDPGQSHSLTLAEAEHVRAMAIADYLENHKSPEEVKLEGVLQGEGAVEVVHGEMPPSENDPTSVNANLWARFLGILDDFLARWSGDKFVADIISWLRNQRAKHLADLAFRLYHLLCFVGNVVYTSSFQSWRILNMAMACFVTALFPIEEAKRLKSAWAFASLSQTPFLSTKRKFQESIAWSSKEPRGDFLESFTAMVDDINRYCKKHGAPGIELHPQYRKVNVGRPVLDDEQAGLLGLEEGAYVKDQRSTDFTASLREKGAPISSDTVYLTEKIEYVQQSVKRYVPRYEPVSGEDKWLAAEIAEVFGEMHPDTFKDAKTLTPRQVNAYIKMKYAPGSPWISIYKTRQALQDAGITDALFEMVEDYLMEGKYPDMYHKAFVKSQVVNLEKVVLGNKNVRTVVAEELLTYFMNQCMELERNHRHNWKETGTGIGMPMNQSMVHLYNQLMSSRKEYGGLYAIADAHEYDSRKSPFAFEVLAKLAEIGYQGKPQASVLRAKYDALQSSFIFQETMPNHHNSASVIMPCMEIANQLMATYPGKFITARLIHAAFPRVSQEDLYNPNHPVHSLYKNKVVLAGREEELTFTDKSGRSRYRLLSPIFVQAFLNDVPYDIKVPFQKFANVNELKVWLVESVSENIELLYNVAQKNRGGGTGENATSWDNSWGFKAAFIASWIRYMEHFQQYLSPKDFFLMGNKIYNTGDDSAIKLTINIKDFDRKLFMKCAERYGLELDFDFTGDIKDVEYLGNAVRRPNSDDKRKLAAWQKMMTNVQRSRKEEVQPPKLPRWLVYHKERDAYIRLSSRRYYQNQPGNLSFVHANVAKFSGMATIAIFNPTLWNILANAYCEDAERLARYYNVPGFAATIKRDQFGMEQIVLKDSSNARRGRALRQHVQANPGYKLTKQEQFFVFMSGSVFPSQSKSIRDALDIKTQLPVLAQQLSFIQKLERKSGNLLEATNLIVDYVSESLGNLPRYMYKMQANILPATGEPAFATANYPVEHFIAKCQEPESEGFLLGKLARSPWASVTNGQDFYRHYQDVEFRENHDKYTKEDYANRLILALGLYAGFYAAENYLVRIPLFGFLIRIFYMILIDTPKVYGIVSCLYWHYYGDNSPVISALMPKDIFIWGKRFAMFIASNLPMWLVAIPLSPFFYLYYILSFAVLPIEWLCQLIVSGKQNSEHPGSKEHAAPFDNPWDREVRTEEGRFQVALRQTTDLVLPPTHAGAEQQVVKDIPKPFVIKSAVGSGKSSLLPYALLNNARWLEQFRDLNAPTGGRVVLSLPRTILRDKWSSPLENDRQPVQRLKQGVNIDPKSKILIGTDGHLLNRVLAGELTDKDIFLLDEFHELNGQKVALLEELTQRKCTVMLPSATPKPVPGLEVGVMEAGIPRRFAPDIWPISDSISPADALRQFGGNFVTQWPVTGPPNADAFKERILIKCTHINGRNGVNETLEILQYDQWNCYALTSETARDPIPDSAQVVIATDVINTGISLPGFKLLVYDGKMHAVDQGEHSVTWVDPDTKHQGMARVGRYGPGDAVLCPVSAGTGPTPQVYPAMSYLHWSMNAQAHDLPQLCDFQGYATPELRRHYASTKLTPYLAVSTNLPANVRDAVSMYHAIANSGCRANEIRMVYTKLVSGKKVSESYELIEKFAADKSRVPVPYEAAVMAMAQEPVLYMCRNLTEKTLVPVATTLSTKLEPHAPALYDAYCAKTTGPLIPYRGRLRPLEEAESKVKNAFIVNKDTKPMELYDQIINIYESEAKEARDALSDAIKTVADIKIKPSKNDPVMQVKNAIRKILATKFNALAKEQKLSEPKASRLKVNLTEDSKLSPTLTYTTVDNVQYIHHHKKECPLCDETGRHEHIGYNGAKNDAFDMRDEWFDALIEHENFIFFHHGESVTNSQPEDQPKKIGDRKGKGRALSGASSTLNPSARAFIPPRLDLG</sequence>
<evidence type="ECO:0000259" key="6">
    <source>
        <dbReference type="PROSITE" id="PS51192"/>
    </source>
</evidence>
<feature type="transmembrane region" description="Helical" evidence="5">
    <location>
        <begin position="3064"/>
        <end position="3081"/>
    </location>
</feature>
<dbReference type="SUPFAM" id="SSF52540">
    <property type="entry name" value="P-loop containing nucleoside triphosphate hydrolases"/>
    <property type="match status" value="1"/>
</dbReference>
<feature type="transmembrane region" description="Helical" evidence="5">
    <location>
        <begin position="1745"/>
        <end position="1766"/>
    </location>
</feature>
<feature type="domain" description="Helicase ATP-binding" evidence="6">
    <location>
        <begin position="3239"/>
        <end position="3384"/>
    </location>
</feature>
<organism evidence="7 8">
    <name type="scientific">Fusarium langsethiae hypovirus 1</name>
    <dbReference type="NCBI Taxonomy" id="1926644"/>
    <lineage>
        <taxon>Viruses</taxon>
        <taxon>Riboviria</taxon>
        <taxon>Orthornavirae</taxon>
        <taxon>Pisuviricota</taxon>
        <taxon>Duplopiviricetes</taxon>
        <taxon>Durnavirales</taxon>
        <taxon>Hypoviridae</taxon>
        <taxon>Epsilonhypovirus</taxon>
        <taxon>Epsilonhypovirus sinicum</taxon>
    </lineage>
</organism>
<feature type="transmembrane region" description="Helical" evidence="5">
    <location>
        <begin position="1574"/>
        <end position="1592"/>
    </location>
</feature>
<evidence type="ECO:0000256" key="4">
    <source>
        <dbReference type="SAM" id="MobiDB-lite"/>
    </source>
</evidence>
<dbReference type="InterPro" id="IPR043502">
    <property type="entry name" value="DNA/RNA_pol_sf"/>
</dbReference>
<evidence type="ECO:0000256" key="3">
    <source>
        <dbReference type="ARBA" id="ARBA00022695"/>
    </source>
</evidence>
<dbReference type="EMBL" id="KY120321">
    <property type="protein sequence ID" value="APL96674.1"/>
    <property type="molecule type" value="Genomic_RNA"/>
</dbReference>
<keyword evidence="2" id="KW-0808">Transferase</keyword>
<feature type="transmembrane region" description="Helical" evidence="5">
    <location>
        <begin position="1598"/>
        <end position="1624"/>
    </location>
</feature>
<feature type="transmembrane region" description="Helical" evidence="5">
    <location>
        <begin position="1257"/>
        <end position="1278"/>
    </location>
</feature>
<feature type="transmembrane region" description="Helical" evidence="5">
    <location>
        <begin position="1856"/>
        <end position="1878"/>
    </location>
</feature>
<dbReference type="InterPro" id="IPR014001">
    <property type="entry name" value="Helicase_ATP-bd"/>
</dbReference>
<feature type="region of interest" description="Disordered" evidence="4">
    <location>
        <begin position="235"/>
        <end position="255"/>
    </location>
</feature>
<dbReference type="GeneID" id="30684878"/>
<evidence type="ECO:0000256" key="1">
    <source>
        <dbReference type="ARBA" id="ARBA00022484"/>
    </source>
</evidence>
<accession>A0A1L5BUY9</accession>
<keyword evidence="5" id="KW-0472">Membrane</keyword>